<dbReference type="InterPro" id="IPR027417">
    <property type="entry name" value="P-loop_NTPase"/>
</dbReference>
<dbReference type="InterPro" id="IPR054712">
    <property type="entry name" value="Cas3-like_dom"/>
</dbReference>
<dbReference type="GO" id="GO:0046872">
    <property type="term" value="F:metal ion binding"/>
    <property type="evidence" value="ECO:0007669"/>
    <property type="project" value="UniProtKB-KW"/>
</dbReference>
<dbReference type="AlphaFoldDB" id="A0A2M8QAB0"/>
<dbReference type="Proteomes" id="UP000230790">
    <property type="component" value="Unassembled WGS sequence"/>
</dbReference>
<evidence type="ECO:0000256" key="8">
    <source>
        <dbReference type="ARBA" id="ARBA00023118"/>
    </source>
</evidence>
<feature type="domain" description="Helicase ATP-binding" evidence="10">
    <location>
        <begin position="35"/>
        <end position="255"/>
    </location>
</feature>
<dbReference type="SUPFAM" id="SSF109604">
    <property type="entry name" value="HD-domain/PDEase-like"/>
    <property type="match status" value="1"/>
</dbReference>
<keyword evidence="8" id="KW-0051">Antiviral defense</keyword>
<keyword evidence="3" id="KW-0479">Metal-binding</keyword>
<evidence type="ECO:0000259" key="10">
    <source>
        <dbReference type="PROSITE" id="PS51192"/>
    </source>
</evidence>
<dbReference type="InterPro" id="IPR038257">
    <property type="entry name" value="CRISPR-assoc_Cas3_HD_sf"/>
</dbReference>
<name>A0A2M8QAB0_9CHLR</name>
<evidence type="ECO:0000259" key="11">
    <source>
        <dbReference type="PROSITE" id="PS51643"/>
    </source>
</evidence>
<evidence type="ECO:0000256" key="6">
    <source>
        <dbReference type="ARBA" id="ARBA00022806"/>
    </source>
</evidence>
<dbReference type="InterPro" id="IPR006483">
    <property type="entry name" value="CRISPR-assoc_Cas3_HD"/>
</dbReference>
<evidence type="ECO:0000256" key="4">
    <source>
        <dbReference type="ARBA" id="ARBA00022741"/>
    </source>
</evidence>
<keyword evidence="6" id="KW-0347">Helicase</keyword>
<keyword evidence="12" id="KW-0540">Nuclease</keyword>
<evidence type="ECO:0000256" key="2">
    <source>
        <dbReference type="ARBA" id="ARBA00009046"/>
    </source>
</evidence>
<dbReference type="SMART" id="SM00487">
    <property type="entry name" value="DEXDc"/>
    <property type="match status" value="1"/>
</dbReference>
<dbReference type="Pfam" id="PF18019">
    <property type="entry name" value="Cas3_HD"/>
    <property type="match status" value="1"/>
</dbReference>
<evidence type="ECO:0000313" key="13">
    <source>
        <dbReference type="Proteomes" id="UP000230790"/>
    </source>
</evidence>
<dbReference type="GO" id="GO:0051607">
    <property type="term" value="P:defense response to virus"/>
    <property type="evidence" value="ECO:0007669"/>
    <property type="project" value="UniProtKB-KW"/>
</dbReference>
<reference evidence="12 13" key="1">
    <citation type="submission" date="2017-11" db="EMBL/GenBank/DDBJ databases">
        <title>Evolution of Phototrophy in the Chloroflexi Phylum Driven by Horizontal Gene Transfer.</title>
        <authorList>
            <person name="Ward L.M."/>
            <person name="Hemp J."/>
            <person name="Shih P.M."/>
            <person name="Mcglynn S.E."/>
            <person name="Fischer W."/>
        </authorList>
    </citation>
    <scope>NUCLEOTIDE SEQUENCE [LARGE SCALE GENOMIC DNA]</scope>
    <source>
        <strain evidence="12">JP3_7</strain>
    </source>
</reference>
<evidence type="ECO:0000256" key="1">
    <source>
        <dbReference type="ARBA" id="ARBA00006847"/>
    </source>
</evidence>
<evidence type="ECO:0000256" key="9">
    <source>
        <dbReference type="SAM" id="MobiDB-lite"/>
    </source>
</evidence>
<dbReference type="NCBIfam" id="TIGR01596">
    <property type="entry name" value="cas3_HD"/>
    <property type="match status" value="1"/>
</dbReference>
<evidence type="ECO:0000313" key="12">
    <source>
        <dbReference type="EMBL" id="PJF46704.1"/>
    </source>
</evidence>
<dbReference type="PROSITE" id="PS51192">
    <property type="entry name" value="HELICASE_ATP_BIND_1"/>
    <property type="match status" value="1"/>
</dbReference>
<dbReference type="EMBL" id="PGTN01000107">
    <property type="protein sequence ID" value="PJF46704.1"/>
    <property type="molecule type" value="Genomic_DNA"/>
</dbReference>
<gene>
    <name evidence="12" type="ORF">CUN48_12440</name>
</gene>
<keyword evidence="7" id="KW-0067">ATP-binding</keyword>
<comment type="similarity">
    <text evidence="2">In the central section; belongs to the CRISPR-associated helicase Cas3 family.</text>
</comment>
<comment type="caution">
    <text evidence="12">The sequence shown here is derived from an EMBL/GenBank/DDBJ whole genome shotgun (WGS) entry which is preliminary data.</text>
</comment>
<keyword evidence="12" id="KW-0255">Endonuclease</keyword>
<dbReference type="InterPro" id="IPR013444">
    <property type="entry name" value="Helicase_Cas3_CRISPR-ass_Anaes"/>
</dbReference>
<evidence type="ECO:0000256" key="3">
    <source>
        <dbReference type="ARBA" id="ARBA00022723"/>
    </source>
</evidence>
<dbReference type="GO" id="GO:0004386">
    <property type="term" value="F:helicase activity"/>
    <property type="evidence" value="ECO:0007669"/>
    <property type="project" value="UniProtKB-KW"/>
</dbReference>
<evidence type="ECO:0000256" key="7">
    <source>
        <dbReference type="ARBA" id="ARBA00022840"/>
    </source>
</evidence>
<sequence>MTTLTPERFAKFFSELHKTEAFTPEPFPWQKRLAAKVLAGEWPQTVKLPTASGKTALIDVWVYALAAQAALPACQRTTPRRMAFVVDRRVIVDEAHKRAEKIARRLAEAKNGILKEVADALLSLAGPDSTVPLQCFQLRGGMYRDDDWARTPTQPTLITSTVDQIGSRLLFRSYGFVSGFTYPIHAGLAAFDMLIVLDEAHCSQPFYQTASAIARYRKCAETPLPGPFHFVTMTATPPEEAGEPFELDDEDRNHPILSRRLNASKPTLLLAPVGNAEDDKSKLREALVSAMVEQAERLANNGLKAIGIMVNRVATAKAVHAALAAKGHKSLLLIGRMRPFDRDLVQRGADFELLLADKSETRQLEAPVFVVATQTLEVGANLDFDGLVSECASLDALRQRFGRLNRMGRKIPAEAEGVLVIQASQAKDSKDDPVYGAALAETWKWLNTLSAGEKPAKGKGGKKSKAAKGDKRVDLGIAALQPHLDALDKDKKEDRNSLLQDSLNAPVMLPAHIDAWAQTSPMPLPTPDVSIFLHGPQRGQAEVQLVWRADLPELSEQNEDPCIDTVALCPPTSVEALQAPLYLVKRWLRQKDRAADDSLADVESARLIEDRDSNKHGRYVLIWRGPKNKKRGRERLGGQGERMESRVTNNPDDILPGDTVVIPAEYGGWDLFGHLLNPERPDIAEAARFQARRHLVFRLHPKLLAYLPDGSARSALLEAANAEDKPDLEEVKTAFEELAQSGPEHLRELFKALAGAQLKAEEYPARDEQAAPGWVITGRLPSPPTKAGNEPTLAEEDDELSLNGFVTLKQHVDGVTNLAVQFAKQCGLPDELVEDFRLAGQFHDAGKADPRFQDWLYGCMNARYVRGRSKLIAKAKARTEARKWEAKAESGYPDGARHELLSVSLIQNNEHLKAQAHDWDLVLHLIASHHGRCRPFAPVVDDPKPETVEVELYGHTLRGATRTGLEQLDSGVAERFWKLTRKYGWWGLAYLETIFRLADHRQSQKDMGK</sequence>
<dbReference type="Gene3D" id="1.10.3210.30">
    <property type="match status" value="1"/>
</dbReference>
<protein>
    <submittedName>
        <fullName evidence="12">CRISPR-associated endonuclease Cas3</fullName>
    </submittedName>
</protein>
<dbReference type="NCBIfam" id="TIGR02621">
    <property type="entry name" value="cas3_GSU0051"/>
    <property type="match status" value="1"/>
</dbReference>
<keyword evidence="5" id="KW-0378">Hydrolase</keyword>
<evidence type="ECO:0000256" key="5">
    <source>
        <dbReference type="ARBA" id="ARBA00022801"/>
    </source>
</evidence>
<feature type="domain" description="HD Cas3-type" evidence="11">
    <location>
        <begin position="801"/>
        <end position="1001"/>
    </location>
</feature>
<dbReference type="InterPro" id="IPR014001">
    <property type="entry name" value="Helicase_ATP-bd"/>
</dbReference>
<dbReference type="GO" id="GO:0004519">
    <property type="term" value="F:endonuclease activity"/>
    <property type="evidence" value="ECO:0007669"/>
    <property type="project" value="UniProtKB-KW"/>
</dbReference>
<feature type="region of interest" description="Disordered" evidence="9">
    <location>
        <begin position="630"/>
        <end position="654"/>
    </location>
</feature>
<proteinExistence type="inferred from homology"/>
<dbReference type="Pfam" id="PF22590">
    <property type="entry name" value="Cas3-like_C_2"/>
    <property type="match status" value="1"/>
</dbReference>
<organism evidence="12 13">
    <name type="scientific">Candidatus Thermofonsia Clade 3 bacterium</name>
    <dbReference type="NCBI Taxonomy" id="2364212"/>
    <lineage>
        <taxon>Bacteria</taxon>
        <taxon>Bacillati</taxon>
        <taxon>Chloroflexota</taxon>
        <taxon>Candidatus Thermofontia</taxon>
        <taxon>Candidatus Thermofonsia Clade 3</taxon>
    </lineage>
</organism>
<accession>A0A2M8QAB0</accession>
<dbReference type="GO" id="GO:0016787">
    <property type="term" value="F:hydrolase activity"/>
    <property type="evidence" value="ECO:0007669"/>
    <property type="project" value="UniProtKB-KW"/>
</dbReference>
<comment type="similarity">
    <text evidence="1">In the N-terminal section; belongs to the CRISPR-associated nuclease Cas3-HD family.</text>
</comment>
<keyword evidence="4" id="KW-0547">Nucleotide-binding</keyword>
<dbReference type="SUPFAM" id="SSF52540">
    <property type="entry name" value="P-loop containing nucleoside triphosphate hydrolases"/>
    <property type="match status" value="1"/>
</dbReference>
<dbReference type="PROSITE" id="PS51643">
    <property type="entry name" value="HD_CAS3"/>
    <property type="match status" value="1"/>
</dbReference>
<dbReference type="GO" id="GO:0005524">
    <property type="term" value="F:ATP binding"/>
    <property type="evidence" value="ECO:0007669"/>
    <property type="project" value="UniProtKB-KW"/>
</dbReference>
<dbReference type="Gene3D" id="3.40.50.300">
    <property type="entry name" value="P-loop containing nucleotide triphosphate hydrolases"/>
    <property type="match status" value="2"/>
</dbReference>